<dbReference type="EC" id="2.8.1.7" evidence="3 8"/>
<evidence type="ECO:0000256" key="3">
    <source>
        <dbReference type="ARBA" id="ARBA00012239"/>
    </source>
</evidence>
<evidence type="ECO:0000256" key="4">
    <source>
        <dbReference type="ARBA" id="ARBA00022679"/>
    </source>
</evidence>
<dbReference type="NCBIfam" id="TIGR01979">
    <property type="entry name" value="sufS"/>
    <property type="match status" value="1"/>
</dbReference>
<dbReference type="AlphaFoldDB" id="A0A317MRI2"/>
<dbReference type="Pfam" id="PF00266">
    <property type="entry name" value="Aminotran_5"/>
    <property type="match status" value="1"/>
</dbReference>
<dbReference type="GO" id="GO:0006534">
    <property type="term" value="P:cysteine metabolic process"/>
    <property type="evidence" value="ECO:0007669"/>
    <property type="project" value="UniProtKB-UniRule"/>
</dbReference>
<dbReference type="GO" id="GO:0031071">
    <property type="term" value="F:cysteine desulfurase activity"/>
    <property type="evidence" value="ECO:0007669"/>
    <property type="project" value="UniProtKB-UniRule"/>
</dbReference>
<feature type="domain" description="Aminotransferase class V" evidence="9">
    <location>
        <begin position="34"/>
        <end position="403"/>
    </location>
</feature>
<dbReference type="SUPFAM" id="SSF53383">
    <property type="entry name" value="PLP-dependent transferases"/>
    <property type="match status" value="1"/>
</dbReference>
<evidence type="ECO:0000256" key="8">
    <source>
        <dbReference type="RuleBase" id="RU004506"/>
    </source>
</evidence>
<dbReference type="InterPro" id="IPR000192">
    <property type="entry name" value="Aminotrans_V_dom"/>
</dbReference>
<keyword evidence="11" id="KW-1185">Reference proteome</keyword>
<dbReference type="InterPro" id="IPR020578">
    <property type="entry name" value="Aminotrans_V_PyrdxlP_BS"/>
</dbReference>
<dbReference type="EMBL" id="QGTJ01000013">
    <property type="protein sequence ID" value="PWV58898.1"/>
    <property type="molecule type" value="Genomic_DNA"/>
</dbReference>
<dbReference type="GO" id="GO:0030170">
    <property type="term" value="F:pyridoxal phosphate binding"/>
    <property type="evidence" value="ECO:0007669"/>
    <property type="project" value="UniProtKB-UniRule"/>
</dbReference>
<dbReference type="RefSeq" id="WP_211346203.1">
    <property type="nucleotide sequence ID" value="NZ_QGTJ01000013.1"/>
</dbReference>
<comment type="catalytic activity">
    <reaction evidence="6 8">
        <text>(sulfur carrier)-H + L-cysteine = (sulfur carrier)-SH + L-alanine</text>
        <dbReference type="Rhea" id="RHEA:43892"/>
        <dbReference type="Rhea" id="RHEA-COMP:14737"/>
        <dbReference type="Rhea" id="RHEA-COMP:14739"/>
        <dbReference type="ChEBI" id="CHEBI:29917"/>
        <dbReference type="ChEBI" id="CHEBI:35235"/>
        <dbReference type="ChEBI" id="CHEBI:57972"/>
        <dbReference type="ChEBI" id="CHEBI:64428"/>
        <dbReference type="EC" id="2.8.1.7"/>
    </reaction>
</comment>
<protein>
    <recommendedName>
        <fullName evidence="3 8">Cysteine desulfurase</fullName>
        <ecNumber evidence="3 8">2.8.1.7</ecNumber>
    </recommendedName>
</protein>
<dbReference type="PANTHER" id="PTHR43586">
    <property type="entry name" value="CYSTEINE DESULFURASE"/>
    <property type="match status" value="1"/>
</dbReference>
<gene>
    <name evidence="10" type="ORF">C7443_11379</name>
</gene>
<proteinExistence type="inferred from homology"/>
<dbReference type="Gene3D" id="3.90.1150.10">
    <property type="entry name" value="Aspartate Aminotransferase, domain 1"/>
    <property type="match status" value="1"/>
</dbReference>
<dbReference type="InterPro" id="IPR010970">
    <property type="entry name" value="Cys_dSase_SufS"/>
</dbReference>
<evidence type="ECO:0000256" key="6">
    <source>
        <dbReference type="ARBA" id="ARBA00050776"/>
    </source>
</evidence>
<accession>A0A317MRI2</accession>
<comment type="cofactor">
    <cofactor evidence="1 7">
        <name>pyridoxal 5'-phosphate</name>
        <dbReference type="ChEBI" id="CHEBI:597326"/>
    </cofactor>
</comment>
<dbReference type="CDD" id="cd06453">
    <property type="entry name" value="SufS_like"/>
    <property type="match status" value="1"/>
</dbReference>
<dbReference type="Gene3D" id="3.40.640.10">
    <property type="entry name" value="Type I PLP-dependent aspartate aminotransferase-like (Major domain)"/>
    <property type="match status" value="1"/>
</dbReference>
<comment type="function">
    <text evidence="8">Catalyzes the removal of elemental sulfur and selenium atoms from L-cysteine, L-cystine, L-selenocysteine, and L-selenocystine to produce L-alanine.</text>
</comment>
<evidence type="ECO:0000256" key="7">
    <source>
        <dbReference type="RuleBase" id="RU004504"/>
    </source>
</evidence>
<dbReference type="Proteomes" id="UP000246569">
    <property type="component" value="Unassembled WGS sequence"/>
</dbReference>
<reference evidence="10 11" key="1">
    <citation type="submission" date="2018-05" db="EMBL/GenBank/DDBJ databases">
        <title>Genomic Encyclopedia of Type Strains, Phase IV (KMG-IV): sequencing the most valuable type-strain genomes for metagenomic binning, comparative biology and taxonomic classification.</title>
        <authorList>
            <person name="Goeker M."/>
        </authorList>
    </citation>
    <scope>NUCLEOTIDE SEQUENCE [LARGE SCALE GENOMIC DNA]</scope>
    <source>
        <strain evidence="10 11">DSM 23606</strain>
    </source>
</reference>
<dbReference type="PROSITE" id="PS00595">
    <property type="entry name" value="AA_TRANSFER_CLASS_5"/>
    <property type="match status" value="1"/>
</dbReference>
<dbReference type="InterPro" id="IPR015424">
    <property type="entry name" value="PyrdxlP-dep_Trfase"/>
</dbReference>
<keyword evidence="4 8" id="KW-0808">Transferase</keyword>
<evidence type="ECO:0000313" key="10">
    <source>
        <dbReference type="EMBL" id="PWV58898.1"/>
    </source>
</evidence>
<dbReference type="PANTHER" id="PTHR43586:SF8">
    <property type="entry name" value="CYSTEINE DESULFURASE 1, CHLOROPLASTIC"/>
    <property type="match status" value="1"/>
</dbReference>
<evidence type="ECO:0000256" key="5">
    <source>
        <dbReference type="ARBA" id="ARBA00022898"/>
    </source>
</evidence>
<dbReference type="GO" id="GO:0016829">
    <property type="term" value="F:lyase activity"/>
    <property type="evidence" value="ECO:0007669"/>
    <property type="project" value="UniProtKB-KW"/>
</dbReference>
<evidence type="ECO:0000259" key="9">
    <source>
        <dbReference type="Pfam" id="PF00266"/>
    </source>
</evidence>
<evidence type="ECO:0000256" key="1">
    <source>
        <dbReference type="ARBA" id="ARBA00001933"/>
    </source>
</evidence>
<comment type="caution">
    <text evidence="10">The sequence shown here is derived from an EMBL/GenBank/DDBJ whole genome shotgun (WGS) entry which is preliminary data.</text>
</comment>
<evidence type="ECO:0000313" key="11">
    <source>
        <dbReference type="Proteomes" id="UP000246569"/>
    </source>
</evidence>
<keyword evidence="10" id="KW-0456">Lyase</keyword>
<name>A0A317MRI2_9GAMM</name>
<dbReference type="InterPro" id="IPR015421">
    <property type="entry name" value="PyrdxlP-dep_Trfase_major"/>
</dbReference>
<sequence>MSAQLQTADAAFDVEAIRAQFPVLAQAIRGKPLVYLDSAASAQKPEVVIQAVTDCYRHYYSNIHRGVHTLSERSTAAFERARDTVARFLNAPHAHDVIFLRGTTEATNLVAHSFVRPRLHAGDEILVTELEHHSNIVPWQLVAAEKGAKVVAAPISDRGEVDVDAFVACITERTRFIAIAHVSNVLGTLLPVAEIVAAAHARGIPVLVDGAQGVPHLAVDVQALGCDFYCFSSHKVYGPSGVGALYGRRELLAGMPPYQGGGGMIRRVSFKGSTFADAPERFEAGTPDIAGVIGCGAAIEWVEAIGLDVVAAHEHALTEYTMQRLGEVPGVRLIGTAPGKAGVVSFVMDGVHPHDIGTILDGEGVAVRVGHHCAQPLMDRFEVPATARASFGVYNTLADVDALVAAVEKVRHWFG</sequence>
<organism evidence="10 11">
    <name type="scientific">Plasticicumulans acidivorans</name>
    <dbReference type="NCBI Taxonomy" id="886464"/>
    <lineage>
        <taxon>Bacteria</taxon>
        <taxon>Pseudomonadati</taxon>
        <taxon>Pseudomonadota</taxon>
        <taxon>Gammaproteobacteria</taxon>
        <taxon>Candidatus Competibacteraceae</taxon>
        <taxon>Plasticicumulans</taxon>
    </lineage>
</organism>
<dbReference type="InterPro" id="IPR015422">
    <property type="entry name" value="PyrdxlP-dep_Trfase_small"/>
</dbReference>
<keyword evidence="5 8" id="KW-0663">Pyridoxal phosphate</keyword>
<comment type="similarity">
    <text evidence="2 8">Belongs to the class-V pyridoxal-phosphate-dependent aminotransferase family. Csd subfamily.</text>
</comment>
<evidence type="ECO:0000256" key="2">
    <source>
        <dbReference type="ARBA" id="ARBA00010447"/>
    </source>
</evidence>